<dbReference type="PANTHER" id="PTHR37534:SF24">
    <property type="entry name" value="MISCELLANEOUS ZN(II)2CYS6 TRANSCRIPTION FACTOR (EUROFUNG)-RELATED"/>
    <property type="match status" value="1"/>
</dbReference>
<proteinExistence type="predicted"/>
<accession>A0A0C4DN94</accession>
<reference evidence="10" key="2">
    <citation type="submission" date="2010-05" db="EMBL/GenBank/DDBJ databases">
        <title>The genome sequence of Magnaporthe poae strain ATCC 64411.</title>
        <authorList>
            <person name="Ma L.-J."/>
            <person name="Dead R."/>
            <person name="Young S."/>
            <person name="Zeng Q."/>
            <person name="Koehrsen M."/>
            <person name="Alvarado L."/>
            <person name="Berlin A."/>
            <person name="Chapman S.B."/>
            <person name="Chen Z."/>
            <person name="Freedman E."/>
            <person name="Gellesch M."/>
            <person name="Goldberg J."/>
            <person name="Griggs A."/>
            <person name="Gujja S."/>
            <person name="Heilman E.R."/>
            <person name="Heiman D."/>
            <person name="Hepburn T."/>
            <person name="Howarth C."/>
            <person name="Jen D."/>
            <person name="Larson L."/>
            <person name="Mehta T."/>
            <person name="Neiman D."/>
            <person name="Pearson M."/>
            <person name="Roberts A."/>
            <person name="Saif S."/>
            <person name="Shea T."/>
            <person name="Shenoy N."/>
            <person name="Sisk P."/>
            <person name="Stolte C."/>
            <person name="Sykes S."/>
            <person name="Walk T."/>
            <person name="White J."/>
            <person name="Yandava C."/>
            <person name="Haas B."/>
            <person name="Nusbaum C."/>
            <person name="Birren B."/>
        </authorList>
    </citation>
    <scope>NUCLEOTIDE SEQUENCE [LARGE SCALE GENOMIC DNA]</scope>
    <source>
        <strain evidence="10">ATCC 64411 / 73-15</strain>
    </source>
</reference>
<evidence type="ECO:0000313" key="8">
    <source>
        <dbReference type="EMBL" id="KLU82200.1"/>
    </source>
</evidence>
<dbReference type="VEuPathDB" id="FungiDB:MAPG_01276"/>
<dbReference type="EMBL" id="ADBL01000298">
    <property type="status" value="NOT_ANNOTATED_CDS"/>
    <property type="molecule type" value="Genomic_DNA"/>
</dbReference>
<dbReference type="EMBL" id="GL876966">
    <property type="protein sequence ID" value="KLU82200.1"/>
    <property type="molecule type" value="Genomic_DNA"/>
</dbReference>
<evidence type="ECO:0000256" key="4">
    <source>
        <dbReference type="ARBA" id="ARBA00023125"/>
    </source>
</evidence>
<dbReference type="PANTHER" id="PTHR37534">
    <property type="entry name" value="TRANSCRIPTIONAL ACTIVATOR PROTEIN UGA3"/>
    <property type="match status" value="1"/>
</dbReference>
<evidence type="ECO:0000256" key="1">
    <source>
        <dbReference type="ARBA" id="ARBA00004123"/>
    </source>
</evidence>
<protein>
    <recommendedName>
        <fullName evidence="11">C6 zinc finger domain-containing protein</fullName>
    </recommendedName>
</protein>
<feature type="compositionally biased region" description="Basic and acidic residues" evidence="7">
    <location>
        <begin position="98"/>
        <end position="111"/>
    </location>
</feature>
<evidence type="ECO:0000256" key="5">
    <source>
        <dbReference type="ARBA" id="ARBA00023163"/>
    </source>
</evidence>
<gene>
    <name evidence="8" type="ORF">MAPG_01276</name>
</gene>
<evidence type="ECO:0000256" key="3">
    <source>
        <dbReference type="ARBA" id="ARBA00023015"/>
    </source>
</evidence>
<dbReference type="InterPro" id="IPR021858">
    <property type="entry name" value="Fun_TF"/>
</dbReference>
<name>A0A0C4DN94_MAGP6</name>
<reference evidence="9" key="5">
    <citation type="submission" date="2015-06" db="UniProtKB">
        <authorList>
            <consortium name="EnsemblFungi"/>
        </authorList>
    </citation>
    <scope>IDENTIFICATION</scope>
    <source>
        <strain evidence="9">ATCC 64411</strain>
    </source>
</reference>
<reference evidence="8" key="3">
    <citation type="submission" date="2011-03" db="EMBL/GenBank/DDBJ databases">
        <title>Annotation of Magnaporthe poae ATCC 64411.</title>
        <authorList>
            <person name="Ma L.-J."/>
            <person name="Dead R."/>
            <person name="Young S.K."/>
            <person name="Zeng Q."/>
            <person name="Gargeya S."/>
            <person name="Fitzgerald M."/>
            <person name="Haas B."/>
            <person name="Abouelleil A."/>
            <person name="Alvarado L."/>
            <person name="Arachchi H.M."/>
            <person name="Berlin A."/>
            <person name="Brown A."/>
            <person name="Chapman S.B."/>
            <person name="Chen Z."/>
            <person name="Dunbar C."/>
            <person name="Freedman E."/>
            <person name="Gearin G."/>
            <person name="Gellesch M."/>
            <person name="Goldberg J."/>
            <person name="Griggs A."/>
            <person name="Gujja S."/>
            <person name="Heiman D."/>
            <person name="Howarth C."/>
            <person name="Larson L."/>
            <person name="Lui A."/>
            <person name="MacDonald P.J.P."/>
            <person name="Mehta T."/>
            <person name="Montmayeur A."/>
            <person name="Murphy C."/>
            <person name="Neiman D."/>
            <person name="Pearson M."/>
            <person name="Priest M."/>
            <person name="Roberts A."/>
            <person name="Saif S."/>
            <person name="Shea T."/>
            <person name="Shenoy N."/>
            <person name="Sisk P."/>
            <person name="Stolte C."/>
            <person name="Sykes S."/>
            <person name="Yandava C."/>
            <person name="Wortman J."/>
            <person name="Nusbaum C."/>
            <person name="Birren B."/>
        </authorList>
    </citation>
    <scope>NUCLEOTIDE SEQUENCE</scope>
    <source>
        <strain evidence="8">ATCC 64411</strain>
    </source>
</reference>
<keyword evidence="3" id="KW-0805">Transcription regulation</keyword>
<evidence type="ECO:0000313" key="9">
    <source>
        <dbReference type="EnsemblFungi" id="MAPG_01276T0"/>
    </source>
</evidence>
<evidence type="ECO:0000256" key="2">
    <source>
        <dbReference type="ARBA" id="ARBA00022833"/>
    </source>
</evidence>
<evidence type="ECO:0008006" key="11">
    <source>
        <dbReference type="Google" id="ProtNLM"/>
    </source>
</evidence>
<feature type="region of interest" description="Disordered" evidence="7">
    <location>
        <begin position="1"/>
        <end position="44"/>
    </location>
</feature>
<evidence type="ECO:0000256" key="6">
    <source>
        <dbReference type="ARBA" id="ARBA00023242"/>
    </source>
</evidence>
<reference evidence="8" key="1">
    <citation type="submission" date="2010-05" db="EMBL/GenBank/DDBJ databases">
        <title>The Genome Sequence of Magnaporthe poae strain ATCC 64411.</title>
        <authorList>
            <consortium name="The Broad Institute Genome Sequencing Platform"/>
            <consortium name="Broad Institute Genome Sequencing Center for Infectious Disease"/>
            <person name="Ma L.-J."/>
            <person name="Dead R."/>
            <person name="Young S."/>
            <person name="Zeng Q."/>
            <person name="Koehrsen M."/>
            <person name="Alvarado L."/>
            <person name="Berlin A."/>
            <person name="Chapman S.B."/>
            <person name="Chen Z."/>
            <person name="Freedman E."/>
            <person name="Gellesch M."/>
            <person name="Goldberg J."/>
            <person name="Griggs A."/>
            <person name="Gujja S."/>
            <person name="Heilman E.R."/>
            <person name="Heiman D."/>
            <person name="Hepburn T."/>
            <person name="Howarth C."/>
            <person name="Jen D."/>
            <person name="Larson L."/>
            <person name="Mehta T."/>
            <person name="Neiman D."/>
            <person name="Pearson M."/>
            <person name="Roberts A."/>
            <person name="Saif S."/>
            <person name="Shea T."/>
            <person name="Shenoy N."/>
            <person name="Sisk P."/>
            <person name="Stolte C."/>
            <person name="Sykes S."/>
            <person name="Walk T."/>
            <person name="White J."/>
            <person name="Yandava C."/>
            <person name="Haas B."/>
            <person name="Nusbaum C."/>
            <person name="Birren B."/>
        </authorList>
    </citation>
    <scope>NUCLEOTIDE SEQUENCE</scope>
    <source>
        <strain evidence="8">ATCC 64411</strain>
    </source>
</reference>
<keyword evidence="5" id="KW-0804">Transcription</keyword>
<feature type="compositionally biased region" description="Low complexity" evidence="7">
    <location>
        <begin position="23"/>
        <end position="44"/>
    </location>
</feature>
<reference evidence="9" key="4">
    <citation type="journal article" date="2015" name="G3 (Bethesda)">
        <title>Genome sequences of three phytopathogenic species of the Magnaporthaceae family of fungi.</title>
        <authorList>
            <person name="Okagaki L.H."/>
            <person name="Nunes C.C."/>
            <person name="Sailsbery J."/>
            <person name="Clay B."/>
            <person name="Brown D."/>
            <person name="John T."/>
            <person name="Oh Y."/>
            <person name="Young N."/>
            <person name="Fitzgerald M."/>
            <person name="Haas B.J."/>
            <person name="Zeng Q."/>
            <person name="Young S."/>
            <person name="Adiconis X."/>
            <person name="Fan L."/>
            <person name="Levin J.Z."/>
            <person name="Mitchell T.K."/>
            <person name="Okubara P.A."/>
            <person name="Farman M.L."/>
            <person name="Kohn L.M."/>
            <person name="Birren B."/>
            <person name="Ma L.-J."/>
            <person name="Dean R.A."/>
        </authorList>
    </citation>
    <scope>NUCLEOTIDE SEQUENCE</scope>
    <source>
        <strain evidence="9">ATCC 64411 / 73-15</strain>
    </source>
</reference>
<dbReference type="AlphaFoldDB" id="A0A0C4DN94"/>
<dbReference type="GO" id="GO:0000976">
    <property type="term" value="F:transcription cis-regulatory region binding"/>
    <property type="evidence" value="ECO:0007669"/>
    <property type="project" value="TreeGrafter"/>
</dbReference>
<organism evidence="9 10">
    <name type="scientific">Magnaporthiopsis poae (strain ATCC 64411 / 73-15)</name>
    <name type="common">Kentucky bluegrass fungus</name>
    <name type="synonym">Magnaporthe poae</name>
    <dbReference type="NCBI Taxonomy" id="644358"/>
    <lineage>
        <taxon>Eukaryota</taxon>
        <taxon>Fungi</taxon>
        <taxon>Dikarya</taxon>
        <taxon>Ascomycota</taxon>
        <taxon>Pezizomycotina</taxon>
        <taxon>Sordariomycetes</taxon>
        <taxon>Sordariomycetidae</taxon>
        <taxon>Magnaporthales</taxon>
        <taxon>Magnaporthaceae</taxon>
        <taxon>Magnaporthiopsis</taxon>
    </lineage>
</organism>
<feature type="region of interest" description="Disordered" evidence="7">
    <location>
        <begin position="82"/>
        <end position="111"/>
    </location>
</feature>
<keyword evidence="10" id="KW-1185">Reference proteome</keyword>
<dbReference type="OMA" id="TCWRIRD"/>
<keyword evidence="2" id="KW-0862">Zinc</keyword>
<dbReference type="EnsemblFungi" id="MAPG_01276T0">
    <property type="protein sequence ID" value="MAPG_01276T0"/>
    <property type="gene ID" value="MAPG_01276"/>
</dbReference>
<evidence type="ECO:0000256" key="7">
    <source>
        <dbReference type="SAM" id="MobiDB-lite"/>
    </source>
</evidence>
<dbReference type="Proteomes" id="UP000011715">
    <property type="component" value="Unassembled WGS sequence"/>
</dbReference>
<dbReference type="eggNOG" id="ENOG502QRH3">
    <property type="taxonomic scope" value="Eukaryota"/>
</dbReference>
<sequence>MPSPTLPLGGPFSPGHEQHRDSPATSSSTATAPPGSTPASANATDFWSPSAVWTLDDFVLDPGYLPFQEELRSLIFRTAATAAPTREPTPDGGPSIGEGERSHTVLPSADHKSQASPARFLHLHDPIIADDIAELQRQTSVILSQGRHIEYLANYVSEIAPWLDMFDSERAFGIQVPVLARSSPALLYSILALSARHMERKAARARRGRDAVGGRSNTSTRHSFDSLELYQEAIRLVGPLLETRDPAVVPVCTVLCVTEMMSASAQDWRRHLEGCAALFEAFGVHGFTGGLPQAVFWCYARMDLCGALISGGTEDTLVPLDRWLPPDAGLQEAGDIFRNSGSPDMYANYSVFLCSKVCGLLAARTQYVELGVANGCTDQAFKARWLSLWRDLQAWFDQRPLEMCPIQTIETSPFPRILFIHWGAISSNQLYHTACILLLGLLPRSLNPDQRPTGLAGSPIYHAKRVCGISQTNPHHGCLNNAVQPLWIAGRLLSHPTEHSVVVRLLRDIEATTGWGTSWRIPDLEAAWGYGGGRCQNYGQPCKVLSAAG</sequence>
<dbReference type="GO" id="GO:0045944">
    <property type="term" value="P:positive regulation of transcription by RNA polymerase II"/>
    <property type="evidence" value="ECO:0007669"/>
    <property type="project" value="TreeGrafter"/>
</dbReference>
<keyword evidence="6" id="KW-0539">Nucleus</keyword>
<comment type="subcellular location">
    <subcellularLocation>
        <location evidence="1">Nucleus</location>
    </subcellularLocation>
</comment>
<evidence type="ECO:0000313" key="10">
    <source>
        <dbReference type="Proteomes" id="UP000011715"/>
    </source>
</evidence>
<dbReference type="STRING" id="644358.A0A0C4DN94"/>
<dbReference type="OrthoDB" id="415590at2759"/>
<dbReference type="GO" id="GO:0005634">
    <property type="term" value="C:nucleus"/>
    <property type="evidence" value="ECO:0007669"/>
    <property type="project" value="UniProtKB-SubCell"/>
</dbReference>
<dbReference type="Pfam" id="PF11951">
    <property type="entry name" value="Fungal_trans_2"/>
    <property type="match status" value="1"/>
</dbReference>
<dbReference type="GO" id="GO:0003700">
    <property type="term" value="F:DNA-binding transcription factor activity"/>
    <property type="evidence" value="ECO:0007669"/>
    <property type="project" value="TreeGrafter"/>
</dbReference>
<keyword evidence="4" id="KW-0238">DNA-binding</keyword>